<name>A0A9N9XJD2_PHYSR</name>
<keyword evidence="1" id="KW-1133">Transmembrane helix</keyword>
<dbReference type="OrthoDB" id="6677701at2759"/>
<dbReference type="Proteomes" id="UP001153712">
    <property type="component" value="Chromosome 11"/>
</dbReference>
<keyword evidence="1" id="KW-0472">Membrane</keyword>
<dbReference type="AlphaFoldDB" id="A0A9N9XJD2"/>
<proteinExistence type="predicted"/>
<dbReference type="GO" id="GO:0035099">
    <property type="term" value="P:hemocyte migration"/>
    <property type="evidence" value="ECO:0007669"/>
    <property type="project" value="TreeGrafter"/>
</dbReference>
<dbReference type="PANTHER" id="PTHR21719:SF1">
    <property type="entry name" value="FI06402P-RELATED"/>
    <property type="match status" value="1"/>
</dbReference>
<dbReference type="SUPFAM" id="SSF57501">
    <property type="entry name" value="Cystine-knot cytokines"/>
    <property type="match status" value="1"/>
</dbReference>
<evidence type="ECO:0000313" key="3">
    <source>
        <dbReference type="Proteomes" id="UP001153712"/>
    </source>
</evidence>
<dbReference type="PANTHER" id="PTHR21719">
    <property type="entry name" value="FI06402P-RELATED"/>
    <property type="match status" value="1"/>
</dbReference>
<dbReference type="InterPro" id="IPR029034">
    <property type="entry name" value="Cystine-knot_cytokine"/>
</dbReference>
<evidence type="ECO:0000256" key="1">
    <source>
        <dbReference type="SAM" id="Phobius"/>
    </source>
</evidence>
<dbReference type="EMBL" id="OU900104">
    <property type="protein sequence ID" value="CAG9856163.1"/>
    <property type="molecule type" value="Genomic_DNA"/>
</dbReference>
<evidence type="ECO:0000313" key="2">
    <source>
        <dbReference type="EMBL" id="CAG9856163.1"/>
    </source>
</evidence>
<reference evidence="2" key="1">
    <citation type="submission" date="2022-01" db="EMBL/GenBank/DDBJ databases">
        <authorList>
            <person name="King R."/>
        </authorList>
    </citation>
    <scope>NUCLEOTIDE SEQUENCE</scope>
</reference>
<gene>
    <name evidence="2" type="ORF">PHYEVI_LOCUS2589</name>
</gene>
<dbReference type="Gene3D" id="2.10.90.10">
    <property type="entry name" value="Cystine-knot cytokines"/>
    <property type="match status" value="1"/>
</dbReference>
<accession>A0A9N9XJD2</accession>
<keyword evidence="1" id="KW-0812">Transmembrane</keyword>
<keyword evidence="3" id="KW-1185">Reference proteome</keyword>
<organism evidence="2 3">
    <name type="scientific">Phyllotreta striolata</name>
    <name type="common">Striped flea beetle</name>
    <name type="synonym">Crioceris striolata</name>
    <dbReference type="NCBI Taxonomy" id="444603"/>
    <lineage>
        <taxon>Eukaryota</taxon>
        <taxon>Metazoa</taxon>
        <taxon>Ecdysozoa</taxon>
        <taxon>Arthropoda</taxon>
        <taxon>Hexapoda</taxon>
        <taxon>Insecta</taxon>
        <taxon>Pterygota</taxon>
        <taxon>Neoptera</taxon>
        <taxon>Endopterygota</taxon>
        <taxon>Coleoptera</taxon>
        <taxon>Polyphaga</taxon>
        <taxon>Cucujiformia</taxon>
        <taxon>Chrysomeloidea</taxon>
        <taxon>Chrysomelidae</taxon>
        <taxon>Galerucinae</taxon>
        <taxon>Alticini</taxon>
        <taxon>Phyllotreta</taxon>
    </lineage>
</organism>
<protein>
    <submittedName>
        <fullName evidence="2">Uncharacterized protein</fullName>
    </submittedName>
</protein>
<sequence length="156" mass="17546">MRLLQSLRSCQKLLCRIQVLVVLVVIVIEIFSVESFRQAKNICTDPGELVVGESYDLTFRCAENSELGCGTPQRRAILLRTLLDLNITTPTVPNMILIYRCENSGCCVKAHEECTNTSSTKHKINYTSNGFRGVTTIYNHTACSCQYIRATQDCFL</sequence>
<feature type="transmembrane region" description="Helical" evidence="1">
    <location>
        <begin position="12"/>
        <end position="33"/>
    </location>
</feature>